<evidence type="ECO:0000313" key="1">
    <source>
        <dbReference type="EMBL" id="APO78048.1"/>
    </source>
</evidence>
<dbReference type="Proteomes" id="UP000185109">
    <property type="component" value="Plasmid pRsp8C3c"/>
</dbReference>
<reference evidence="1 2" key="1">
    <citation type="submission" date="2016-09" db="EMBL/GenBank/DDBJ databases">
        <title>The complete genome sequences of Rhizobium gallicum, symbiovars gallicum and phaseoli, symbionts associated to common bean (Phaseolus vulgaris).</title>
        <authorList>
            <person name="Bustos P."/>
            <person name="Santamaria R.I."/>
            <person name="Perez-Carrascal O.M."/>
            <person name="Juarez S."/>
            <person name="Lozano L."/>
            <person name="Martinez-Flores I."/>
            <person name="Martinez-Romero E."/>
            <person name="Cevallos M."/>
            <person name="Romero D."/>
            <person name="Davila G."/>
            <person name="Gonzalez V."/>
        </authorList>
    </citation>
    <scope>NUCLEOTIDE SEQUENCE [LARGE SCALE GENOMIC DNA]</scope>
    <source>
        <strain evidence="1 2">8C-3</strain>
        <plasmid evidence="2">Plasmid prsp8c3c</plasmid>
    </source>
</reference>
<sequence>MLPWQVRGLTMFSPQRSMAHQTRLLRNVPPVEAFQYQRQSFSAEQRISARVLPEGAQNKIESVLGAWLEQQAFPPRRRK</sequence>
<organism evidence="1 2">
    <name type="scientific">Rhizobium etli 8C-3</name>
    <dbReference type="NCBI Taxonomy" id="538025"/>
    <lineage>
        <taxon>Bacteria</taxon>
        <taxon>Pseudomonadati</taxon>
        <taxon>Pseudomonadota</taxon>
        <taxon>Alphaproteobacteria</taxon>
        <taxon>Hyphomicrobiales</taxon>
        <taxon>Rhizobiaceae</taxon>
        <taxon>Rhizobium/Agrobacterium group</taxon>
        <taxon>Rhizobium</taxon>
    </lineage>
</organism>
<accession>A0A1L5PCZ2</accession>
<name>A0A1L5PCZ2_RHIET</name>
<keyword evidence="1" id="KW-0614">Plasmid</keyword>
<dbReference type="EMBL" id="CP017244">
    <property type="protein sequence ID" value="APO78048.1"/>
    <property type="molecule type" value="Genomic_DNA"/>
</dbReference>
<protein>
    <submittedName>
        <fullName evidence="1">Uncharacterized protein</fullName>
    </submittedName>
</protein>
<geneLocation type="plasmid" evidence="2">
    <name>prsp8c3c</name>
</geneLocation>
<gene>
    <name evidence="1" type="ORF">AM571_PC00308</name>
</gene>
<dbReference type="AlphaFoldDB" id="A0A1L5PCZ2"/>
<evidence type="ECO:0000313" key="2">
    <source>
        <dbReference type="Proteomes" id="UP000185109"/>
    </source>
</evidence>
<proteinExistence type="predicted"/>